<reference evidence="2" key="1">
    <citation type="journal article" date="2022" name="Mol. Ecol. Resour.">
        <title>The genomes of chicory, endive, great burdock and yacon provide insights into Asteraceae palaeo-polyploidization history and plant inulin production.</title>
        <authorList>
            <person name="Fan W."/>
            <person name="Wang S."/>
            <person name="Wang H."/>
            <person name="Wang A."/>
            <person name="Jiang F."/>
            <person name="Liu H."/>
            <person name="Zhao H."/>
            <person name="Xu D."/>
            <person name="Zhang Y."/>
        </authorList>
    </citation>
    <scope>NUCLEOTIDE SEQUENCE [LARGE SCALE GENOMIC DNA]</scope>
    <source>
        <strain evidence="2">cv. Punajuju</strain>
    </source>
</reference>
<comment type="caution">
    <text evidence="1">The sequence shown here is derived from an EMBL/GenBank/DDBJ whole genome shotgun (WGS) entry which is preliminary data.</text>
</comment>
<dbReference type="EMBL" id="CM042013">
    <property type="protein sequence ID" value="KAI3737571.1"/>
    <property type="molecule type" value="Genomic_DNA"/>
</dbReference>
<gene>
    <name evidence="1" type="ORF">L2E82_27578</name>
</gene>
<accession>A0ACB9CTN0</accession>
<protein>
    <submittedName>
        <fullName evidence="1">Uncharacterized protein</fullName>
    </submittedName>
</protein>
<organism evidence="1 2">
    <name type="scientific">Cichorium intybus</name>
    <name type="common">Chicory</name>
    <dbReference type="NCBI Taxonomy" id="13427"/>
    <lineage>
        <taxon>Eukaryota</taxon>
        <taxon>Viridiplantae</taxon>
        <taxon>Streptophyta</taxon>
        <taxon>Embryophyta</taxon>
        <taxon>Tracheophyta</taxon>
        <taxon>Spermatophyta</taxon>
        <taxon>Magnoliopsida</taxon>
        <taxon>eudicotyledons</taxon>
        <taxon>Gunneridae</taxon>
        <taxon>Pentapetalae</taxon>
        <taxon>asterids</taxon>
        <taxon>campanulids</taxon>
        <taxon>Asterales</taxon>
        <taxon>Asteraceae</taxon>
        <taxon>Cichorioideae</taxon>
        <taxon>Cichorieae</taxon>
        <taxon>Cichoriinae</taxon>
        <taxon>Cichorium</taxon>
    </lineage>
</organism>
<proteinExistence type="predicted"/>
<evidence type="ECO:0000313" key="2">
    <source>
        <dbReference type="Proteomes" id="UP001055811"/>
    </source>
</evidence>
<sequence length="316" mass="37047">MMRNLVTVSNVVKESEYGKILLSDVVVTRKRNLFFGRKWRTIDIQMGVGMLAIHLLSLFAPFTYSSDAFCFAFSMWVACGIFGVTLSYHRNLAHQSLKLPKWLEYTFAYLGVLSFQRDPIFWVSIHRFHHQHVESEKDPHSPTFGFWYSHMGWLFDSGYIIEKYKERNNVEDLKSQVFYRFIQKTYMLHISALAVLIYAYGGFTYLVWAVGVAPTWGYHTTFLVNSACHVWGNQTWDTGDLSKNNWWVALVTFGEGWHNNHHAFEYSARHGLEWWQIDFCWYMIMFLEAIGLATNVKLPSEAHKLKKSFSSPHKFK</sequence>
<dbReference type="Proteomes" id="UP001055811">
    <property type="component" value="Linkage Group LG05"/>
</dbReference>
<keyword evidence="2" id="KW-1185">Reference proteome</keyword>
<reference evidence="1 2" key="2">
    <citation type="journal article" date="2022" name="Mol. Ecol. Resour.">
        <title>The genomes of chicory, endive, great burdock and yacon provide insights into Asteraceae paleo-polyploidization history and plant inulin production.</title>
        <authorList>
            <person name="Fan W."/>
            <person name="Wang S."/>
            <person name="Wang H."/>
            <person name="Wang A."/>
            <person name="Jiang F."/>
            <person name="Liu H."/>
            <person name="Zhao H."/>
            <person name="Xu D."/>
            <person name="Zhang Y."/>
        </authorList>
    </citation>
    <scope>NUCLEOTIDE SEQUENCE [LARGE SCALE GENOMIC DNA]</scope>
    <source>
        <strain evidence="2">cv. Punajuju</strain>
        <tissue evidence="1">Leaves</tissue>
    </source>
</reference>
<evidence type="ECO:0000313" key="1">
    <source>
        <dbReference type="EMBL" id="KAI3737571.1"/>
    </source>
</evidence>
<name>A0ACB9CTN0_CICIN</name>